<accession>A0A4R2RMY7</accession>
<comment type="caution">
    <text evidence="5">The sequence shown here is derived from an EMBL/GenBank/DDBJ whole genome shotgun (WGS) entry which is preliminary data.</text>
</comment>
<reference evidence="5 6" key="1">
    <citation type="submission" date="2019-03" db="EMBL/GenBank/DDBJ databases">
        <title>Genomic Encyclopedia of Type Strains, Phase IV (KMG-IV): sequencing the most valuable type-strain genomes for metagenomic binning, comparative biology and taxonomic classification.</title>
        <authorList>
            <person name="Goeker M."/>
        </authorList>
    </citation>
    <scope>NUCLEOTIDE SEQUENCE [LARGE SCALE GENOMIC DNA]</scope>
    <source>
        <strain evidence="5 6">DSM 24766</strain>
    </source>
</reference>
<evidence type="ECO:0000313" key="5">
    <source>
        <dbReference type="EMBL" id="TCP60565.1"/>
    </source>
</evidence>
<dbReference type="InterPro" id="IPR000914">
    <property type="entry name" value="SBP_5_dom"/>
</dbReference>
<dbReference type="PANTHER" id="PTHR30290:SF64">
    <property type="entry name" value="ABC TRANSPORTER PERIPLASMIC BINDING PROTEIN"/>
    <property type="match status" value="1"/>
</dbReference>
<dbReference type="SUPFAM" id="SSF53850">
    <property type="entry name" value="Periplasmic binding protein-like II"/>
    <property type="match status" value="1"/>
</dbReference>
<evidence type="ECO:0000256" key="1">
    <source>
        <dbReference type="ARBA" id="ARBA00004418"/>
    </source>
</evidence>
<keyword evidence="6" id="KW-1185">Reference proteome</keyword>
<protein>
    <submittedName>
        <fullName evidence="5">Peptide/nickel transport system substrate-binding protein</fullName>
    </submittedName>
</protein>
<evidence type="ECO:0000259" key="4">
    <source>
        <dbReference type="Pfam" id="PF00496"/>
    </source>
</evidence>
<comment type="subcellular location">
    <subcellularLocation>
        <location evidence="1">Periplasm</location>
    </subcellularLocation>
</comment>
<dbReference type="InterPro" id="IPR039424">
    <property type="entry name" value="SBP_5"/>
</dbReference>
<evidence type="ECO:0000256" key="2">
    <source>
        <dbReference type="ARBA" id="ARBA00005695"/>
    </source>
</evidence>
<gene>
    <name evidence="5" type="ORF">EV663_10971</name>
</gene>
<dbReference type="InterPro" id="IPR030678">
    <property type="entry name" value="Peptide/Ni-bd"/>
</dbReference>
<dbReference type="RefSeq" id="WP_132951710.1">
    <property type="nucleotide sequence ID" value="NZ_SLXU01000009.1"/>
</dbReference>
<evidence type="ECO:0000256" key="3">
    <source>
        <dbReference type="ARBA" id="ARBA00022729"/>
    </source>
</evidence>
<dbReference type="GO" id="GO:1904680">
    <property type="term" value="F:peptide transmembrane transporter activity"/>
    <property type="evidence" value="ECO:0007669"/>
    <property type="project" value="TreeGrafter"/>
</dbReference>
<evidence type="ECO:0000313" key="6">
    <source>
        <dbReference type="Proteomes" id="UP000295050"/>
    </source>
</evidence>
<dbReference type="GO" id="GO:0030288">
    <property type="term" value="C:outer membrane-bounded periplasmic space"/>
    <property type="evidence" value="ECO:0007669"/>
    <property type="project" value="TreeGrafter"/>
</dbReference>
<dbReference type="Gene3D" id="3.40.190.10">
    <property type="entry name" value="Periplasmic binding protein-like II"/>
    <property type="match status" value="1"/>
</dbReference>
<name>A0A4R2RMY7_9RHOB</name>
<feature type="domain" description="Solute-binding protein family 5" evidence="4">
    <location>
        <begin position="104"/>
        <end position="498"/>
    </location>
</feature>
<organism evidence="5 6">
    <name type="scientific">Rhodovulum bhavnagarense</name>
    <dbReference type="NCBI Taxonomy" id="992286"/>
    <lineage>
        <taxon>Bacteria</taxon>
        <taxon>Pseudomonadati</taxon>
        <taxon>Pseudomonadota</taxon>
        <taxon>Alphaproteobacteria</taxon>
        <taxon>Rhodobacterales</taxon>
        <taxon>Paracoccaceae</taxon>
        <taxon>Rhodovulum</taxon>
    </lineage>
</organism>
<dbReference type="Pfam" id="PF00496">
    <property type="entry name" value="SBP_bac_5"/>
    <property type="match status" value="1"/>
</dbReference>
<comment type="similarity">
    <text evidence="2">Belongs to the bacterial solute-binding protein 5 family.</text>
</comment>
<proteinExistence type="inferred from homology"/>
<dbReference type="GO" id="GO:0015833">
    <property type="term" value="P:peptide transport"/>
    <property type="evidence" value="ECO:0007669"/>
    <property type="project" value="TreeGrafter"/>
</dbReference>
<sequence length="608" mass="67743">MRLDFFLRNLARGGLWAFVLGVGFAQAAPQHGLAMYGTPALPPDFTALPYVNPDAPKGGRIVLGEAGGFDSLNPFILKGNAPWGLRLHSYESLMGRSWDEPFTLYGLLAESIETGPARDWVEFTLRPEARFHDGSPVTVEDVLWSFEILGTRGHPRYRAAWTKIASAQATGPRSIRFTFNTPDRELPLILGLRPVLKKAQWDGRDFTTSGMEAPIGSGPYQLAEAIPGRMLSLMRNPDYWGRDLAINRGQHNFDEIRYEYFGDGDVVFEAFRGGAIDVYRESSAAKWTSAYDFPAMREGQILKAEIPHQRPSGIAGFVMNTRRPVFADWRVRDAMLHAFNFEFINAMLNGGKAPRITSYFSNSELAMRSGPAEGPVRAMLEPFAESLLPGALEGYALPVSDGRPSNRKNLRAAFARLEEAGWTVGDDGMMRNAQGDALSFEILVRQGATETQQIVDIFVEQLKRLGIVVRVTAVDSAQYTQRTDTYDFDMTFYIRALSLSPGNEQRLYWGSEGVSVPGTGNLMGMQSPAAEALIDAILTAETHHQFVSATRALDRVLTTGRYVIPIWHTPVSRLAHRAWLRYPATIPAYGDWMGFLPDIWWSDLSEKE</sequence>
<dbReference type="GO" id="GO:0043190">
    <property type="term" value="C:ATP-binding cassette (ABC) transporter complex"/>
    <property type="evidence" value="ECO:0007669"/>
    <property type="project" value="InterPro"/>
</dbReference>
<dbReference type="GO" id="GO:0042884">
    <property type="term" value="P:microcin transport"/>
    <property type="evidence" value="ECO:0007669"/>
    <property type="project" value="TreeGrafter"/>
</dbReference>
<dbReference type="CDD" id="cd08497">
    <property type="entry name" value="MbnE-like"/>
    <property type="match status" value="1"/>
</dbReference>
<dbReference type="EMBL" id="SLXU01000009">
    <property type="protein sequence ID" value="TCP60565.1"/>
    <property type="molecule type" value="Genomic_DNA"/>
</dbReference>
<dbReference type="PANTHER" id="PTHR30290">
    <property type="entry name" value="PERIPLASMIC BINDING COMPONENT OF ABC TRANSPORTER"/>
    <property type="match status" value="1"/>
</dbReference>
<keyword evidence="3" id="KW-0732">Signal</keyword>
<dbReference type="Gene3D" id="3.10.105.10">
    <property type="entry name" value="Dipeptide-binding Protein, Domain 3"/>
    <property type="match status" value="1"/>
</dbReference>
<dbReference type="AlphaFoldDB" id="A0A4R2RMY7"/>
<dbReference type="Proteomes" id="UP000295050">
    <property type="component" value="Unassembled WGS sequence"/>
</dbReference>
<dbReference type="OrthoDB" id="9803988at2"/>
<dbReference type="PIRSF" id="PIRSF002741">
    <property type="entry name" value="MppA"/>
    <property type="match status" value="1"/>
</dbReference>